<dbReference type="InterPro" id="IPR032695">
    <property type="entry name" value="Integrin_dom_sf"/>
</dbReference>
<dbReference type="InterPro" id="IPR057073">
    <property type="entry name" value="EGF_integrin_2"/>
</dbReference>
<dbReference type="InterPro" id="IPR002369">
    <property type="entry name" value="Integrin_bsu_VWA"/>
</dbReference>
<organism evidence="24 25">
    <name type="scientific">Erpetoichthys calabaricus</name>
    <name type="common">Rope fish</name>
    <name type="synonym">Calamoichthys calabaricus</name>
    <dbReference type="NCBI Taxonomy" id="27687"/>
    <lineage>
        <taxon>Eukaryota</taxon>
        <taxon>Metazoa</taxon>
        <taxon>Chordata</taxon>
        <taxon>Craniata</taxon>
        <taxon>Vertebrata</taxon>
        <taxon>Euteleostomi</taxon>
        <taxon>Actinopterygii</taxon>
        <taxon>Polypteriformes</taxon>
        <taxon>Polypteridae</taxon>
        <taxon>Erpetoichthys</taxon>
    </lineage>
</organism>
<feature type="disulfide bond" evidence="17">
    <location>
        <begin position="599"/>
        <end position="604"/>
    </location>
</feature>
<dbReference type="GO" id="GO:0046872">
    <property type="term" value="F:metal ion binding"/>
    <property type="evidence" value="ECO:0007669"/>
    <property type="project" value="UniProtKB-KW"/>
</dbReference>
<feature type="disulfide bond" evidence="17">
    <location>
        <begin position="483"/>
        <end position="491"/>
    </location>
</feature>
<feature type="disulfide bond" evidence="17">
    <location>
        <begin position="526"/>
        <end position="539"/>
    </location>
</feature>
<keyword evidence="25" id="KW-1185">Reference proteome</keyword>
<accession>A0A8C4SHJ5</accession>
<dbReference type="FunFam" id="3.30.1680.10:FF:000002">
    <property type="entry name" value="Integrin beta"/>
    <property type="match status" value="1"/>
</dbReference>
<evidence type="ECO:0000256" key="6">
    <source>
        <dbReference type="ARBA" id="ARBA00022723"/>
    </source>
</evidence>
<dbReference type="SUPFAM" id="SSF69179">
    <property type="entry name" value="Integrin domains"/>
    <property type="match status" value="1"/>
</dbReference>
<keyword evidence="8" id="KW-0677">Repeat</keyword>
<feature type="domain" description="PSI" evidence="22">
    <location>
        <begin position="35"/>
        <end position="84"/>
    </location>
</feature>
<evidence type="ECO:0000256" key="15">
    <source>
        <dbReference type="ARBA" id="ARBA00023157"/>
    </source>
</evidence>
<feature type="disulfide bond" evidence="17">
    <location>
        <begin position="606"/>
        <end position="616"/>
    </location>
</feature>
<dbReference type="SMART" id="SM00187">
    <property type="entry name" value="INB"/>
    <property type="match status" value="1"/>
</dbReference>
<dbReference type="InterPro" id="IPR015812">
    <property type="entry name" value="Integrin_bsu"/>
</dbReference>
<feature type="domain" description="Integrin beta subunit VWA" evidence="21">
    <location>
        <begin position="43"/>
        <end position="457"/>
    </location>
</feature>
<feature type="disulfide bond" evidence="17">
    <location>
        <begin position="44"/>
        <end position="54"/>
    </location>
</feature>
<dbReference type="AlphaFoldDB" id="A0A8C4SHJ5"/>
<evidence type="ECO:0000256" key="17">
    <source>
        <dbReference type="PIRSR" id="PIRSR002512-1"/>
    </source>
</evidence>
<feature type="disulfide bond" evidence="17">
    <location>
        <begin position="567"/>
        <end position="576"/>
    </location>
</feature>
<keyword evidence="16" id="KW-0325">Glycoprotein</keyword>
<evidence type="ECO:0000259" key="22">
    <source>
        <dbReference type="SMART" id="SM00423"/>
    </source>
</evidence>
<feature type="transmembrane region" description="Helical" evidence="19">
    <location>
        <begin position="713"/>
        <end position="739"/>
    </location>
</feature>
<dbReference type="FunFam" id="3.40.50.410:FF:000002">
    <property type="entry name" value="Integrin beta"/>
    <property type="match status" value="1"/>
</dbReference>
<dbReference type="SUPFAM" id="SSF103575">
    <property type="entry name" value="Plexin repeat"/>
    <property type="match status" value="1"/>
</dbReference>
<feature type="disulfide bond" evidence="17">
    <location>
        <begin position="478"/>
        <end position="513"/>
    </location>
</feature>
<evidence type="ECO:0000313" key="25">
    <source>
        <dbReference type="Proteomes" id="UP000694620"/>
    </source>
</evidence>
<keyword evidence="12 19" id="KW-1133">Transmembrane helix</keyword>
<feature type="disulfide bond" evidence="17">
    <location>
        <begin position="254"/>
        <end position="295"/>
    </location>
</feature>
<dbReference type="Ensembl" id="ENSECRT00000018090.1">
    <property type="protein sequence ID" value="ENSECRP00000017740.1"/>
    <property type="gene ID" value="ENSECRG00000011851.1"/>
</dbReference>
<dbReference type="Proteomes" id="UP000694620">
    <property type="component" value="Chromosome 13"/>
</dbReference>
<evidence type="ECO:0000256" key="9">
    <source>
        <dbReference type="ARBA" id="ARBA00022837"/>
    </source>
</evidence>
<dbReference type="GeneTree" id="ENSGT01150000286919"/>
<evidence type="ECO:0000256" key="4">
    <source>
        <dbReference type="ARBA" id="ARBA00022536"/>
    </source>
</evidence>
<dbReference type="PIRSF" id="PIRSF002512">
    <property type="entry name" value="Integrin_B"/>
    <property type="match status" value="1"/>
</dbReference>
<keyword evidence="4" id="KW-0245">EGF-like domain</keyword>
<evidence type="ECO:0000313" key="24">
    <source>
        <dbReference type="Ensembl" id="ENSECRP00000017740.1"/>
    </source>
</evidence>
<dbReference type="PROSITE" id="PS52047">
    <property type="entry name" value="I_EGF_2"/>
    <property type="match status" value="1"/>
</dbReference>
<keyword evidence="14 19" id="KW-0472">Membrane</keyword>
<dbReference type="Pfam" id="PF00362">
    <property type="entry name" value="Integrin_beta"/>
    <property type="match status" value="1"/>
</dbReference>
<keyword evidence="7 20" id="KW-0732">Signal</keyword>
<keyword evidence="11 18" id="KW-0130">Cell adhesion</keyword>
<evidence type="ECO:0000259" key="23">
    <source>
        <dbReference type="SMART" id="SM01242"/>
    </source>
</evidence>
<dbReference type="FunFam" id="2.10.25.10:FF:000076">
    <property type="entry name" value="Integrin beta"/>
    <property type="match status" value="1"/>
</dbReference>
<sequence>MIFWQRRHHPFAVRMLCAVGILSVSGASDETGDSRCTSSEITNCRDCIYQGPECGWCFAEDFLPGTAIHQRCDLTSNLIQKGCKSQFIESPQVKKVVNSDAGGTQVTPKEILLHLRPGSEASFILEVHQLEKNPIDLYYLVDVSVSMQENLAELKSVGLKLSQRMEEFTEDIQMGFGSFVDKPVSPYISVYPPKLINPCIDYTSSCSPAHGFIHALSLTKNITDFTRVVQQQHISGNMDTPEGGLDAMLQAAVCQRQIGWRKEAKHLLLVMTDEPSHLALDSKLAGIVIPHDGSCHLKNNTYAGSTKMEYPTIGQLAEKLLENNIYCIFAVGDKWYKWYEDLTPLLPGTVVGKLYKQATNLKELVVDAYKNLISEVEILVEGPTRGFIINITAKCPDGTEYQGLSKCRNVKPNQKVLFNVTVKMNDCPLEEGDIQVLIKPVGFNETTKVKIISTCKCHCRTSEEKEPGRCQDENTEKCENCQCNTPDSDLCTCERPTDKLLKNCKAVDTQPVCSSRGTCSCGICLCDQSNLGIIFGKHCEMDNFSCPYNKGILCAGHGQCVLGECKCNTGWEGENCNCTASQESCLTSQGEICSGRGKCICGKCQCDDPRSSGHLCQICPTCDSACETNWQCVQCHLSNEFSDNKTTHCNTTCSPLVHYVSHHSASRGESKTSAYCLYPTEGNCHYKFQMEAQFGIRQLHIYKHPECLSEQRYFPTFIVVFLVTLLFGLIFVVTLRCIIIRESNLKNNSPAVVHI</sequence>
<feature type="disulfide bond" evidence="17">
    <location>
        <begin position="57"/>
        <end position="72"/>
    </location>
</feature>
<dbReference type="Gene3D" id="3.40.50.410">
    <property type="entry name" value="von Willebrand factor, type A domain"/>
    <property type="match status" value="1"/>
</dbReference>
<dbReference type="PANTHER" id="PTHR10082:SF9">
    <property type="entry name" value="INTEGRIN BETA-8"/>
    <property type="match status" value="1"/>
</dbReference>
<dbReference type="Pfam" id="PF23105">
    <property type="entry name" value="EGF_integrin"/>
    <property type="match status" value="1"/>
</dbReference>
<feature type="domain" description="Integrin beta subunit tail" evidence="23">
    <location>
        <begin position="626"/>
        <end position="709"/>
    </location>
</feature>
<evidence type="ECO:0000256" key="16">
    <source>
        <dbReference type="ARBA" id="ARBA00023180"/>
    </source>
</evidence>
<dbReference type="GO" id="GO:0033627">
    <property type="term" value="P:cell adhesion mediated by integrin"/>
    <property type="evidence" value="ECO:0007669"/>
    <property type="project" value="TreeGrafter"/>
</dbReference>
<dbReference type="PRINTS" id="PR01186">
    <property type="entry name" value="INTEGRINB"/>
</dbReference>
<dbReference type="GO" id="GO:0098609">
    <property type="term" value="P:cell-cell adhesion"/>
    <property type="evidence" value="ECO:0007669"/>
    <property type="project" value="TreeGrafter"/>
</dbReference>
<dbReference type="SUPFAM" id="SSF69687">
    <property type="entry name" value="Integrin beta tail domain"/>
    <property type="match status" value="1"/>
</dbReference>
<reference evidence="24" key="3">
    <citation type="submission" date="2025-09" db="UniProtKB">
        <authorList>
            <consortium name="Ensembl"/>
        </authorList>
    </citation>
    <scope>IDENTIFICATION</scope>
</reference>
<evidence type="ECO:0000256" key="13">
    <source>
        <dbReference type="ARBA" id="ARBA00023037"/>
    </source>
</evidence>
<evidence type="ECO:0000256" key="1">
    <source>
        <dbReference type="ARBA" id="ARBA00004251"/>
    </source>
</evidence>
<feature type="disulfide bond" evidence="17">
    <location>
        <begin position="601"/>
        <end position="649"/>
    </location>
</feature>
<evidence type="ECO:0000256" key="19">
    <source>
        <dbReference type="SAM" id="Phobius"/>
    </source>
</evidence>
<comment type="subcellular location">
    <subcellularLocation>
        <location evidence="1 18">Cell membrane</location>
        <topology evidence="1 18">Single-pass type I membrane protein</topology>
    </subcellularLocation>
</comment>
<dbReference type="GO" id="GO:0008305">
    <property type="term" value="C:integrin complex"/>
    <property type="evidence" value="ECO:0007669"/>
    <property type="project" value="TreeGrafter"/>
</dbReference>
<keyword evidence="9" id="KW-0106">Calcium</keyword>
<feature type="signal peptide" evidence="20">
    <location>
        <begin position="1"/>
        <end position="26"/>
    </location>
</feature>
<evidence type="ECO:0000259" key="21">
    <source>
        <dbReference type="SMART" id="SM00187"/>
    </source>
</evidence>
<protein>
    <recommendedName>
        <fullName evidence="18">Integrin beta</fullName>
    </recommendedName>
</protein>
<evidence type="ECO:0000256" key="18">
    <source>
        <dbReference type="RuleBase" id="RU000633"/>
    </source>
</evidence>
<feature type="disulfide bond" evidence="17">
    <location>
        <begin position="653"/>
        <end position="684"/>
    </location>
</feature>
<dbReference type="GO" id="GO:0016477">
    <property type="term" value="P:cell migration"/>
    <property type="evidence" value="ECO:0007669"/>
    <property type="project" value="TreeGrafter"/>
</dbReference>
<evidence type="ECO:0000256" key="3">
    <source>
        <dbReference type="ARBA" id="ARBA00022475"/>
    </source>
</evidence>
<feature type="disulfide bond" evidence="17">
    <location>
        <begin position="427"/>
        <end position="676"/>
    </location>
</feature>
<keyword evidence="3" id="KW-1003">Cell membrane</keyword>
<keyword evidence="15 17" id="KW-1015">Disulfide bond</keyword>
<dbReference type="InterPro" id="IPR057243">
    <property type="entry name" value="Integrin_I-EGF_CS"/>
</dbReference>
<keyword evidence="5 18" id="KW-0812">Transmembrane</keyword>
<evidence type="ECO:0000256" key="20">
    <source>
        <dbReference type="SAM" id="SignalP"/>
    </source>
</evidence>
<feature type="disulfide bond" evidence="17">
    <location>
        <begin position="521"/>
        <end position="554"/>
    </location>
</feature>
<dbReference type="Pfam" id="PF23106">
    <property type="entry name" value="EGF_Teneurin"/>
    <property type="match status" value="1"/>
</dbReference>
<evidence type="ECO:0000256" key="12">
    <source>
        <dbReference type="ARBA" id="ARBA00022989"/>
    </source>
</evidence>
<feature type="disulfide bond" evidence="17">
    <location>
        <begin position="395"/>
        <end position="407"/>
    </location>
</feature>
<feature type="disulfide bond" evidence="17">
    <location>
        <begin position="619"/>
        <end position="622"/>
    </location>
</feature>
<dbReference type="SUPFAM" id="SSF57196">
    <property type="entry name" value="EGF/Laminin"/>
    <property type="match status" value="2"/>
</dbReference>
<dbReference type="Gene3D" id="2.60.40.1510">
    <property type="entry name" value="ntegrin, alpha v. Chain A, domain 3"/>
    <property type="match status" value="1"/>
</dbReference>
<evidence type="ECO:0000256" key="5">
    <source>
        <dbReference type="ARBA" id="ARBA00022692"/>
    </source>
</evidence>
<reference evidence="24" key="1">
    <citation type="submission" date="2021-06" db="EMBL/GenBank/DDBJ databases">
        <authorList>
            <consortium name="Wellcome Sanger Institute Data Sharing"/>
        </authorList>
    </citation>
    <scope>NUCLEOTIDE SEQUENCE [LARGE SCALE GENOMIC DNA]</scope>
</reference>
<evidence type="ECO:0000256" key="14">
    <source>
        <dbReference type="ARBA" id="ARBA00023136"/>
    </source>
</evidence>
<dbReference type="InterPro" id="IPR016201">
    <property type="entry name" value="PSI"/>
</dbReference>
<dbReference type="PANTHER" id="PTHR10082">
    <property type="entry name" value="INTEGRIN BETA SUBUNIT"/>
    <property type="match status" value="1"/>
</dbReference>
<dbReference type="GO" id="GO:0007229">
    <property type="term" value="P:integrin-mediated signaling pathway"/>
    <property type="evidence" value="ECO:0007669"/>
    <property type="project" value="UniProtKB-KW"/>
</dbReference>
<evidence type="ECO:0000256" key="11">
    <source>
        <dbReference type="ARBA" id="ARBA00022889"/>
    </source>
</evidence>
<dbReference type="InterPro" id="IPR036465">
    <property type="entry name" value="vWFA_dom_sf"/>
</dbReference>
<evidence type="ECO:0000256" key="7">
    <source>
        <dbReference type="ARBA" id="ARBA00022729"/>
    </source>
</evidence>
<dbReference type="Gene3D" id="3.30.1680.10">
    <property type="entry name" value="ligand-binding face of the semaphorins, domain 2"/>
    <property type="match status" value="1"/>
</dbReference>
<dbReference type="SMART" id="SM01242">
    <property type="entry name" value="Integrin_B_tail"/>
    <property type="match status" value="1"/>
</dbReference>
<dbReference type="GO" id="GO:0005925">
    <property type="term" value="C:focal adhesion"/>
    <property type="evidence" value="ECO:0007669"/>
    <property type="project" value="TreeGrafter"/>
</dbReference>
<name>A0A8C4SHJ5_ERPCA</name>
<feature type="disulfide bond" evidence="17">
    <location>
        <begin position="578"/>
        <end position="585"/>
    </location>
</feature>
<dbReference type="Pfam" id="PF07974">
    <property type="entry name" value="EGF_2"/>
    <property type="match status" value="1"/>
</dbReference>
<keyword evidence="6" id="KW-0479">Metal-binding</keyword>
<feature type="disulfide bond" evidence="17">
    <location>
        <begin position="632"/>
        <end position="707"/>
    </location>
</feature>
<feature type="chain" id="PRO_5034531065" description="Integrin beta" evidence="20">
    <location>
        <begin position="27"/>
        <end position="755"/>
    </location>
</feature>
<feature type="disulfide bond" evidence="17">
    <location>
        <begin position="455"/>
        <end position="459"/>
    </location>
</feature>
<dbReference type="Gene3D" id="2.10.25.10">
    <property type="entry name" value="Laminin"/>
    <property type="match status" value="3"/>
</dbReference>
<dbReference type="SMART" id="SM00423">
    <property type="entry name" value="PSI"/>
    <property type="match status" value="1"/>
</dbReference>
<dbReference type="InterPro" id="IPR012896">
    <property type="entry name" value="Integrin_bsu_tail"/>
</dbReference>
<feature type="disulfide bond" evidence="17">
    <location>
        <begin position="519"/>
        <end position="524"/>
    </location>
</feature>
<dbReference type="FunFam" id="2.10.25.10:FF:000043">
    <property type="entry name" value="Integrin beta"/>
    <property type="match status" value="1"/>
</dbReference>
<reference evidence="24" key="2">
    <citation type="submission" date="2025-08" db="UniProtKB">
        <authorList>
            <consortium name="Ensembl"/>
        </authorList>
    </citation>
    <scope>IDENTIFICATION</scope>
</reference>
<feature type="disulfide bond" evidence="17">
    <location>
        <begin position="47"/>
        <end position="83"/>
    </location>
</feature>
<evidence type="ECO:0000256" key="2">
    <source>
        <dbReference type="ARBA" id="ARBA00007449"/>
    </source>
</evidence>
<keyword evidence="13 18" id="KW-0401">Integrin</keyword>
<dbReference type="GO" id="GO:0005178">
    <property type="term" value="F:integrin binding"/>
    <property type="evidence" value="ECO:0007669"/>
    <property type="project" value="TreeGrafter"/>
</dbReference>
<gene>
    <name evidence="24" type="primary">ITGB8</name>
</gene>
<keyword evidence="10" id="KW-0460">Magnesium</keyword>
<dbReference type="InterPro" id="IPR013111">
    <property type="entry name" value="EGF_extracell"/>
</dbReference>
<evidence type="ECO:0000256" key="10">
    <source>
        <dbReference type="ARBA" id="ARBA00022842"/>
    </source>
</evidence>
<evidence type="ECO:0000256" key="8">
    <source>
        <dbReference type="ARBA" id="ARBA00022737"/>
    </source>
</evidence>
<proteinExistence type="inferred from homology"/>
<dbReference type="PROSITE" id="PS00243">
    <property type="entry name" value="I_EGF_1"/>
    <property type="match status" value="1"/>
</dbReference>
<comment type="similarity">
    <text evidence="2 18">Belongs to the integrin beta chain family.</text>
</comment>
<dbReference type="GO" id="GO:0009986">
    <property type="term" value="C:cell surface"/>
    <property type="evidence" value="ECO:0007669"/>
    <property type="project" value="TreeGrafter"/>
</dbReference>
<dbReference type="SUPFAM" id="SSF53300">
    <property type="entry name" value="vWA-like"/>
    <property type="match status" value="1"/>
</dbReference>
<dbReference type="InterPro" id="IPR036349">
    <property type="entry name" value="Integrin_bsu_tail_dom_sf"/>
</dbReference>
<feature type="disulfide bond" evidence="17">
    <location>
        <begin position="626"/>
        <end position="635"/>
    </location>
</feature>
<feature type="disulfide bond" evidence="17">
    <location>
        <begin position="199"/>
        <end position="206"/>
    </location>
</feature>
<feature type="disulfide bond" evidence="17">
    <location>
        <begin position="560"/>
        <end position="565"/>
    </location>
</feature>